<evidence type="ECO:0000256" key="2">
    <source>
        <dbReference type="ARBA" id="ARBA00022530"/>
    </source>
</evidence>
<dbReference type="InterPro" id="IPR016186">
    <property type="entry name" value="C-type_lectin-like/link_sf"/>
</dbReference>
<keyword evidence="3" id="KW-1015">Disulfide bond</keyword>
<dbReference type="SMART" id="SM00034">
    <property type="entry name" value="CLECT"/>
    <property type="match status" value="1"/>
</dbReference>
<keyword evidence="7" id="KW-1185">Reference proteome</keyword>
<feature type="compositionally biased region" description="Low complexity" evidence="4">
    <location>
        <begin position="33"/>
        <end position="44"/>
    </location>
</feature>
<dbReference type="SUPFAM" id="SSF56436">
    <property type="entry name" value="C-type lectin-like"/>
    <property type="match status" value="1"/>
</dbReference>
<evidence type="ECO:0000256" key="1">
    <source>
        <dbReference type="ARBA" id="ARBA00004498"/>
    </source>
</evidence>
<dbReference type="Ensembl" id="ENSAOWT00000007862.1">
    <property type="protein sequence ID" value="ENSAOWP00000006955.1"/>
    <property type="gene ID" value="ENSAOWG00000004790.1"/>
</dbReference>
<evidence type="ECO:0000256" key="3">
    <source>
        <dbReference type="ARBA" id="ARBA00023157"/>
    </source>
</evidence>
<protein>
    <recommendedName>
        <fullName evidence="5">C-type lectin domain-containing protein</fullName>
    </recommendedName>
</protein>
<dbReference type="PROSITE" id="PS50041">
    <property type="entry name" value="C_TYPE_LECTIN_2"/>
    <property type="match status" value="1"/>
</dbReference>
<feature type="region of interest" description="Disordered" evidence="4">
    <location>
        <begin position="21"/>
        <end position="44"/>
    </location>
</feature>
<comment type="subcellular location">
    <subcellularLocation>
        <location evidence="1">Secreted</location>
        <location evidence="1">Extracellular space</location>
        <location evidence="1">Extracellular matrix</location>
    </subcellularLocation>
</comment>
<reference evidence="6" key="2">
    <citation type="submission" date="2025-09" db="UniProtKB">
        <authorList>
            <consortium name="Ensembl"/>
        </authorList>
    </citation>
    <scope>IDENTIFICATION</scope>
</reference>
<keyword evidence="2" id="KW-0272">Extracellular matrix</keyword>
<dbReference type="Proteomes" id="UP000694424">
    <property type="component" value="Unplaced"/>
</dbReference>
<evidence type="ECO:0000313" key="7">
    <source>
        <dbReference type="Proteomes" id="UP000694424"/>
    </source>
</evidence>
<feature type="domain" description="C-type lectin" evidence="5">
    <location>
        <begin position="87"/>
        <end position="205"/>
    </location>
</feature>
<dbReference type="InterPro" id="IPR050111">
    <property type="entry name" value="C-type_lectin/snaclec_domain"/>
</dbReference>
<keyword evidence="2" id="KW-0964">Secreted</keyword>
<evidence type="ECO:0000313" key="6">
    <source>
        <dbReference type="Ensembl" id="ENSAOWP00000006955.1"/>
    </source>
</evidence>
<dbReference type="Gene3D" id="3.10.100.10">
    <property type="entry name" value="Mannose-Binding Protein A, subunit A"/>
    <property type="match status" value="1"/>
</dbReference>
<dbReference type="PRINTS" id="PR01504">
    <property type="entry name" value="PNCREATITSAP"/>
</dbReference>
<dbReference type="InterPro" id="IPR001304">
    <property type="entry name" value="C-type_lectin-like"/>
</dbReference>
<dbReference type="PANTHER" id="PTHR22803">
    <property type="entry name" value="MANNOSE, PHOSPHOLIPASE, LECTIN RECEPTOR RELATED"/>
    <property type="match status" value="1"/>
</dbReference>
<reference evidence="6" key="1">
    <citation type="submission" date="2025-08" db="UniProtKB">
        <authorList>
            <consortium name="Ensembl"/>
        </authorList>
    </citation>
    <scope>IDENTIFICATION</scope>
</reference>
<dbReference type="InterPro" id="IPR018378">
    <property type="entry name" value="C-type_lectin_CS"/>
</dbReference>
<organism evidence="6 7">
    <name type="scientific">Apteryx owenii</name>
    <name type="common">Little spotted kiwi</name>
    <dbReference type="NCBI Taxonomy" id="8824"/>
    <lineage>
        <taxon>Eukaryota</taxon>
        <taxon>Metazoa</taxon>
        <taxon>Chordata</taxon>
        <taxon>Craniata</taxon>
        <taxon>Vertebrata</taxon>
        <taxon>Euteleostomi</taxon>
        <taxon>Archelosauria</taxon>
        <taxon>Archosauria</taxon>
        <taxon>Dinosauria</taxon>
        <taxon>Saurischia</taxon>
        <taxon>Theropoda</taxon>
        <taxon>Coelurosauria</taxon>
        <taxon>Aves</taxon>
        <taxon>Palaeognathae</taxon>
        <taxon>Apterygiformes</taxon>
        <taxon>Apterygidae</taxon>
        <taxon>Apteryx</taxon>
    </lineage>
</organism>
<sequence>MRRLRPTPGAVKHARRPCCVRGGRGRTGAHGQRGAAGRSRPGAAGAVRALAPLHQPDPPAAAQDVRPGQVPRPRVRANKCLKGWLDFRGNCYGYFRQELPWRKAEAWCRVVRAGCHLASIHTSEEHKAMAKFISQCQRGEEEDDVWMGLYHRVTWAWIDGSKMRYSAWDDDDVPKGKYCAALEDSSGFLSWENDSCGERKAFICKYAA</sequence>
<dbReference type="PROSITE" id="PS00615">
    <property type="entry name" value="C_TYPE_LECTIN_1"/>
    <property type="match status" value="1"/>
</dbReference>
<dbReference type="AlphaFoldDB" id="A0A8B9P8B2"/>
<evidence type="ECO:0000256" key="4">
    <source>
        <dbReference type="SAM" id="MobiDB-lite"/>
    </source>
</evidence>
<evidence type="ECO:0000259" key="5">
    <source>
        <dbReference type="PROSITE" id="PS50041"/>
    </source>
</evidence>
<name>A0A8B9P8B2_APTOW</name>
<accession>A0A8B9P8B2</accession>
<proteinExistence type="predicted"/>
<dbReference type="InterPro" id="IPR016187">
    <property type="entry name" value="CTDL_fold"/>
</dbReference>
<dbReference type="CDD" id="cd03594">
    <property type="entry name" value="CLECT_REG-1_like"/>
    <property type="match status" value="1"/>
</dbReference>
<dbReference type="Pfam" id="PF00059">
    <property type="entry name" value="Lectin_C"/>
    <property type="match status" value="1"/>
</dbReference>